<gene>
    <name evidence="2" type="ORF">CEXT_45221</name>
</gene>
<organism evidence="2 3">
    <name type="scientific">Caerostris extrusa</name>
    <name type="common">Bark spider</name>
    <name type="synonym">Caerostris bankana</name>
    <dbReference type="NCBI Taxonomy" id="172846"/>
    <lineage>
        <taxon>Eukaryota</taxon>
        <taxon>Metazoa</taxon>
        <taxon>Ecdysozoa</taxon>
        <taxon>Arthropoda</taxon>
        <taxon>Chelicerata</taxon>
        <taxon>Arachnida</taxon>
        <taxon>Araneae</taxon>
        <taxon>Araneomorphae</taxon>
        <taxon>Entelegynae</taxon>
        <taxon>Araneoidea</taxon>
        <taxon>Araneidae</taxon>
        <taxon>Caerostris</taxon>
    </lineage>
</organism>
<evidence type="ECO:0000313" key="3">
    <source>
        <dbReference type="Proteomes" id="UP001054945"/>
    </source>
</evidence>
<feature type="region of interest" description="Disordered" evidence="1">
    <location>
        <begin position="31"/>
        <end position="61"/>
    </location>
</feature>
<comment type="caution">
    <text evidence="2">The sequence shown here is derived from an EMBL/GenBank/DDBJ whole genome shotgun (WGS) entry which is preliminary data.</text>
</comment>
<proteinExistence type="predicted"/>
<dbReference type="EMBL" id="BPLR01017454">
    <property type="protein sequence ID" value="GIY91750.1"/>
    <property type="molecule type" value="Genomic_DNA"/>
</dbReference>
<dbReference type="AlphaFoldDB" id="A0AAV4X9J1"/>
<keyword evidence="3" id="KW-1185">Reference proteome</keyword>
<feature type="compositionally biased region" description="Polar residues" evidence="1">
    <location>
        <begin position="31"/>
        <end position="50"/>
    </location>
</feature>
<sequence length="116" mass="12715">MLSSAFPLRSVSTVLRPPVKCHNLSTMDYGKTNSNVFQGTQTDEQSTNEEAPSHEFSKLSFHSVATGTPRGASSLDVYRFTKPPERTVSQSDSASLSPQTVLPDCVEYDVKDMVID</sequence>
<dbReference type="Proteomes" id="UP001054945">
    <property type="component" value="Unassembled WGS sequence"/>
</dbReference>
<protein>
    <submittedName>
        <fullName evidence="2">Uncharacterized protein</fullName>
    </submittedName>
</protein>
<name>A0AAV4X9J1_CAEEX</name>
<evidence type="ECO:0000256" key="1">
    <source>
        <dbReference type="SAM" id="MobiDB-lite"/>
    </source>
</evidence>
<reference evidence="2 3" key="1">
    <citation type="submission" date="2021-06" db="EMBL/GenBank/DDBJ databases">
        <title>Caerostris extrusa draft genome.</title>
        <authorList>
            <person name="Kono N."/>
            <person name="Arakawa K."/>
        </authorList>
    </citation>
    <scope>NUCLEOTIDE SEQUENCE [LARGE SCALE GENOMIC DNA]</scope>
</reference>
<accession>A0AAV4X9J1</accession>
<evidence type="ECO:0000313" key="2">
    <source>
        <dbReference type="EMBL" id="GIY91750.1"/>
    </source>
</evidence>